<reference evidence="10" key="1">
    <citation type="submission" date="2020-08" db="EMBL/GenBank/DDBJ databases">
        <title>Plant Genome Project.</title>
        <authorList>
            <person name="Zhang R.-G."/>
        </authorList>
    </citation>
    <scope>NUCLEOTIDE SEQUENCE</scope>
    <source>
        <strain evidence="10">WSP0</strain>
        <tissue evidence="10">Leaf</tissue>
    </source>
</reference>
<feature type="transmembrane region" description="Helical" evidence="9">
    <location>
        <begin position="388"/>
        <end position="413"/>
    </location>
</feature>
<proteinExistence type="inferred from homology"/>
<protein>
    <recommendedName>
        <fullName evidence="12">Major facilitator superfamily (MFS) profile domain-containing protein</fullName>
    </recommendedName>
</protein>
<keyword evidence="11" id="KW-1185">Reference proteome</keyword>
<keyword evidence="5 9" id="KW-1133">Transmembrane helix</keyword>
<dbReference type="InterPro" id="IPR005828">
    <property type="entry name" value="MFS_sugar_transport-like"/>
</dbReference>
<dbReference type="PANTHER" id="PTHR48021">
    <property type="match status" value="1"/>
</dbReference>
<accession>A0AAV6K9Y8</accession>
<dbReference type="Gene3D" id="1.20.1250.20">
    <property type="entry name" value="MFS general substrate transporter like domains"/>
    <property type="match status" value="1"/>
</dbReference>
<evidence type="ECO:0000256" key="2">
    <source>
        <dbReference type="ARBA" id="ARBA00010992"/>
    </source>
</evidence>
<feature type="transmembrane region" description="Helical" evidence="9">
    <location>
        <begin position="487"/>
        <end position="509"/>
    </location>
</feature>
<feature type="region of interest" description="Disordered" evidence="8">
    <location>
        <begin position="1"/>
        <end position="21"/>
    </location>
</feature>
<evidence type="ECO:0000256" key="3">
    <source>
        <dbReference type="ARBA" id="ARBA00022597"/>
    </source>
</evidence>
<keyword evidence="6 9" id="KW-0472">Membrane</keyword>
<dbReference type="GO" id="GO:0016020">
    <property type="term" value="C:membrane"/>
    <property type="evidence" value="ECO:0007669"/>
    <property type="project" value="UniProtKB-SubCell"/>
</dbReference>
<evidence type="ECO:0000256" key="4">
    <source>
        <dbReference type="ARBA" id="ARBA00022692"/>
    </source>
</evidence>
<comment type="similarity">
    <text evidence="7">Belongs to the major facilitator superfamily. Phosphate:H(+) symporter (TC 2.A.1.9) family.</text>
</comment>
<evidence type="ECO:0000256" key="5">
    <source>
        <dbReference type="ARBA" id="ARBA00022989"/>
    </source>
</evidence>
<sequence>MYTHTYRERERERERENMEDGQVNRRLLLEEKIEDPDGGSSGERAAEGGISSSSVTAVVVFSTSIAVVGSFGYGFAAGFSSQAESGIRSDLGLSTAAAMLLSGVWFILGWLAILFAQCLLKGCLDARRWKSCTGIWNRHPSFRGEYFFFLSVHLKQTYNDVGPAYIGEISPKNTRGGFTAANQVIIESMLFSDRRSVLFQHVSFSKQACYSLFMYKSVDTSTVTELLWLISGVFRWESCHLAYLGYYRNYTMYGSGCWRILHTRVSKMAGEFGSKFVRRLVSFMSLRKIESYVYEEKNYVPDSQLMRNYMQVKIGKEKDLEATLRRLRGKDADVSQEAAEIRDYIEIVQQLPKAKFLDMFQRKYAHSLTIPFSVLGLLLMDKTGRRPLWMFSAAGTCLANFLIGLGFLLQVALRVKSSFYKFVTFEVPKTLSFLNCHEQNLNQNKDLTAILVFSGIQLYVATFSAGMASTPWVVVSELLPLDIKGSAGSLITFCNWASAWVVSYGYIFILDWNPAGTFFILAGICASTVVFVAKLVPETKGRTLEEIQASLTLFT</sequence>
<comment type="similarity">
    <text evidence="2">Belongs to the major facilitator superfamily. Sugar transporter (TC 2.A.1.1) family.</text>
</comment>
<keyword evidence="3" id="KW-0813">Transport</keyword>
<comment type="caution">
    <text evidence="10">The sequence shown here is derived from an EMBL/GenBank/DDBJ whole genome shotgun (WGS) entry which is preliminary data.</text>
</comment>
<keyword evidence="3" id="KW-0762">Sugar transport</keyword>
<feature type="transmembrane region" description="Helical" evidence="9">
    <location>
        <begin position="54"/>
        <end position="76"/>
    </location>
</feature>
<evidence type="ECO:0000313" key="10">
    <source>
        <dbReference type="EMBL" id="KAG5549301.1"/>
    </source>
</evidence>
<dbReference type="PANTHER" id="PTHR48021:SF25">
    <property type="entry name" value="SUGAR TRANSPORTER ERD6-LIKE 5"/>
    <property type="match status" value="1"/>
</dbReference>
<feature type="transmembrane region" description="Helical" evidence="9">
    <location>
        <begin position="515"/>
        <end position="536"/>
    </location>
</feature>
<feature type="transmembrane region" description="Helical" evidence="9">
    <location>
        <begin position="96"/>
        <end position="120"/>
    </location>
</feature>
<dbReference type="SUPFAM" id="SSF103473">
    <property type="entry name" value="MFS general substrate transporter"/>
    <property type="match status" value="1"/>
</dbReference>
<evidence type="ECO:0008006" key="12">
    <source>
        <dbReference type="Google" id="ProtNLM"/>
    </source>
</evidence>
<dbReference type="Pfam" id="PF00083">
    <property type="entry name" value="Sugar_tr"/>
    <property type="match status" value="1"/>
</dbReference>
<evidence type="ECO:0000256" key="8">
    <source>
        <dbReference type="SAM" id="MobiDB-lite"/>
    </source>
</evidence>
<feature type="compositionally biased region" description="Basic and acidic residues" evidence="8">
    <location>
        <begin position="1"/>
        <end position="18"/>
    </location>
</feature>
<evidence type="ECO:0000256" key="6">
    <source>
        <dbReference type="ARBA" id="ARBA00023136"/>
    </source>
</evidence>
<dbReference type="EMBL" id="JACTNZ010000005">
    <property type="protein sequence ID" value="KAG5549301.1"/>
    <property type="molecule type" value="Genomic_DNA"/>
</dbReference>
<dbReference type="GO" id="GO:0022857">
    <property type="term" value="F:transmembrane transporter activity"/>
    <property type="evidence" value="ECO:0007669"/>
    <property type="project" value="InterPro"/>
</dbReference>
<gene>
    <name evidence="10" type="ORF">RHGRI_014601</name>
</gene>
<dbReference type="Proteomes" id="UP000823749">
    <property type="component" value="Chromosome 5"/>
</dbReference>
<dbReference type="InterPro" id="IPR036259">
    <property type="entry name" value="MFS_trans_sf"/>
</dbReference>
<evidence type="ECO:0000256" key="9">
    <source>
        <dbReference type="SAM" id="Phobius"/>
    </source>
</evidence>
<organism evidence="10 11">
    <name type="scientific">Rhododendron griersonianum</name>
    <dbReference type="NCBI Taxonomy" id="479676"/>
    <lineage>
        <taxon>Eukaryota</taxon>
        <taxon>Viridiplantae</taxon>
        <taxon>Streptophyta</taxon>
        <taxon>Embryophyta</taxon>
        <taxon>Tracheophyta</taxon>
        <taxon>Spermatophyta</taxon>
        <taxon>Magnoliopsida</taxon>
        <taxon>eudicotyledons</taxon>
        <taxon>Gunneridae</taxon>
        <taxon>Pentapetalae</taxon>
        <taxon>asterids</taxon>
        <taxon>Ericales</taxon>
        <taxon>Ericaceae</taxon>
        <taxon>Ericoideae</taxon>
        <taxon>Rhodoreae</taxon>
        <taxon>Rhododendron</taxon>
    </lineage>
</organism>
<name>A0AAV6K9Y8_9ERIC</name>
<evidence type="ECO:0000256" key="7">
    <source>
        <dbReference type="ARBA" id="ARBA00044504"/>
    </source>
</evidence>
<evidence type="ECO:0000313" key="11">
    <source>
        <dbReference type="Proteomes" id="UP000823749"/>
    </source>
</evidence>
<dbReference type="InterPro" id="IPR050549">
    <property type="entry name" value="MFS_Trehalose_Transporter"/>
</dbReference>
<keyword evidence="4 9" id="KW-0812">Transmembrane</keyword>
<evidence type="ECO:0000256" key="1">
    <source>
        <dbReference type="ARBA" id="ARBA00004370"/>
    </source>
</evidence>
<feature type="transmembrane region" description="Helical" evidence="9">
    <location>
        <begin position="450"/>
        <end position="475"/>
    </location>
</feature>
<dbReference type="AlphaFoldDB" id="A0AAV6K9Y8"/>
<comment type="subcellular location">
    <subcellularLocation>
        <location evidence="1">Membrane</location>
    </subcellularLocation>
</comment>